<dbReference type="AlphaFoldDB" id="A0A7K3RV70"/>
<dbReference type="EMBL" id="JAAGMP010000598">
    <property type="protein sequence ID" value="NEC19130.1"/>
    <property type="molecule type" value="Genomic_DNA"/>
</dbReference>
<proteinExistence type="predicted"/>
<sequence length="91" mass="9814">MDGWDGETMRAVVRVCEGATPEEAFDTASADAWLAFDTGVRSLDDRPWLWARPPGEPERPAPTLLDRLRGRTGSRSAPPASPPPPPPPPAI</sequence>
<evidence type="ECO:0000313" key="2">
    <source>
        <dbReference type="EMBL" id="NEC19130.1"/>
    </source>
</evidence>
<evidence type="ECO:0000313" key="3">
    <source>
        <dbReference type="Proteomes" id="UP000469670"/>
    </source>
</evidence>
<reference evidence="2 3" key="1">
    <citation type="submission" date="2020-01" db="EMBL/GenBank/DDBJ databases">
        <title>Insect and environment-associated Actinomycetes.</title>
        <authorList>
            <person name="Currrie C."/>
            <person name="Chevrette M."/>
            <person name="Carlson C."/>
            <person name="Stubbendieck R."/>
            <person name="Wendt-Pienkowski E."/>
        </authorList>
    </citation>
    <scope>NUCLEOTIDE SEQUENCE [LARGE SCALE GENOMIC DNA]</scope>
    <source>
        <strain evidence="2 3">SID7590</strain>
    </source>
</reference>
<name>A0A7K3RV70_9ACTN</name>
<gene>
    <name evidence="2" type="ORF">G3I50_12805</name>
</gene>
<organism evidence="2 3">
    <name type="scientific">Streptomyces parvus</name>
    <dbReference type="NCBI Taxonomy" id="66428"/>
    <lineage>
        <taxon>Bacteria</taxon>
        <taxon>Bacillati</taxon>
        <taxon>Actinomycetota</taxon>
        <taxon>Actinomycetes</taxon>
        <taxon>Kitasatosporales</taxon>
        <taxon>Streptomycetaceae</taxon>
        <taxon>Streptomyces</taxon>
    </lineage>
</organism>
<feature type="region of interest" description="Disordered" evidence="1">
    <location>
        <begin position="45"/>
        <end position="91"/>
    </location>
</feature>
<comment type="caution">
    <text evidence="2">The sequence shown here is derived from an EMBL/GenBank/DDBJ whole genome shotgun (WGS) entry which is preliminary data.</text>
</comment>
<feature type="compositionally biased region" description="Pro residues" evidence="1">
    <location>
        <begin position="79"/>
        <end position="91"/>
    </location>
</feature>
<evidence type="ECO:0000256" key="1">
    <source>
        <dbReference type="SAM" id="MobiDB-lite"/>
    </source>
</evidence>
<accession>A0A7K3RV70</accession>
<feature type="non-terminal residue" evidence="2">
    <location>
        <position position="91"/>
    </location>
</feature>
<protein>
    <submittedName>
        <fullName evidence="2">Uncharacterized protein</fullName>
    </submittedName>
</protein>
<dbReference type="Proteomes" id="UP000469670">
    <property type="component" value="Unassembled WGS sequence"/>
</dbReference>